<dbReference type="GO" id="GO:0020037">
    <property type="term" value="F:heme binding"/>
    <property type="evidence" value="ECO:0007669"/>
    <property type="project" value="InterPro"/>
</dbReference>
<keyword evidence="4 7" id="KW-0479">Metal-binding</keyword>
<dbReference type="GO" id="GO:0005506">
    <property type="term" value="F:iron ion binding"/>
    <property type="evidence" value="ECO:0007669"/>
    <property type="project" value="InterPro"/>
</dbReference>
<evidence type="ECO:0000313" key="9">
    <source>
        <dbReference type="EMBL" id="CDP12700.1"/>
    </source>
</evidence>
<evidence type="ECO:0000256" key="2">
    <source>
        <dbReference type="ARBA" id="ARBA00010617"/>
    </source>
</evidence>
<dbReference type="PANTHER" id="PTHR47955">
    <property type="entry name" value="CYTOCHROME P450 FAMILY 71 PROTEIN"/>
    <property type="match status" value="1"/>
</dbReference>
<evidence type="ECO:0000313" key="10">
    <source>
        <dbReference type="Proteomes" id="UP000295252"/>
    </source>
</evidence>
<evidence type="ECO:0000256" key="8">
    <source>
        <dbReference type="RuleBase" id="RU000461"/>
    </source>
</evidence>
<dbReference type="PANTHER" id="PTHR47955:SF15">
    <property type="entry name" value="CYTOCHROME P450 71A2-LIKE"/>
    <property type="match status" value="1"/>
</dbReference>
<dbReference type="OMA" id="WEHAREF"/>
<feature type="binding site" description="axial binding residue" evidence="7">
    <location>
        <position position="146"/>
    </location>
    <ligand>
        <name>heme</name>
        <dbReference type="ChEBI" id="CHEBI:30413"/>
    </ligand>
    <ligandPart>
        <name>Fe</name>
        <dbReference type="ChEBI" id="CHEBI:18248"/>
    </ligandPart>
</feature>
<comment type="similarity">
    <text evidence="2 8">Belongs to the cytochrome P450 family.</text>
</comment>
<dbReference type="PRINTS" id="PR00463">
    <property type="entry name" value="EP450I"/>
</dbReference>
<dbReference type="GO" id="GO:0016705">
    <property type="term" value="F:oxidoreductase activity, acting on paired donors, with incorporation or reduction of molecular oxygen"/>
    <property type="evidence" value="ECO:0007669"/>
    <property type="project" value="InterPro"/>
</dbReference>
<dbReference type="PRINTS" id="PR00385">
    <property type="entry name" value="P450"/>
</dbReference>
<sequence length="205" mass="23270">MFAAGTDTTHTVMEWVMLELLRDPKVMEKLQNEVRAIGQGKSEITEDDFDKMQCLKLVIKETLRLHFPVPFLVPRESTRDINVMGYDIPIRTRLIVNAWAAIGRDPLLWEKPEEFQPERFLNVGIDFRRQGLQDQLIPFGAGSRGCPGTTFVVAVNELALAKLVYKFDFAWTDGAKPHDLYMSEATGLTNHRKNPVFAVAIPHSS</sequence>
<dbReference type="InterPro" id="IPR001128">
    <property type="entry name" value="Cyt_P450"/>
</dbReference>
<dbReference type="STRING" id="49390.A0A068UW20"/>
<dbReference type="InterPro" id="IPR036396">
    <property type="entry name" value="Cyt_P450_sf"/>
</dbReference>
<dbReference type="AlphaFoldDB" id="A0A068UW20"/>
<dbReference type="InParanoid" id="A0A068UW20"/>
<proteinExistence type="inferred from homology"/>
<evidence type="ECO:0000256" key="4">
    <source>
        <dbReference type="ARBA" id="ARBA00022723"/>
    </source>
</evidence>
<reference evidence="10" key="1">
    <citation type="journal article" date="2014" name="Science">
        <title>The coffee genome provides insight into the convergent evolution of caffeine biosynthesis.</title>
        <authorList>
            <person name="Denoeud F."/>
            <person name="Carretero-Paulet L."/>
            <person name="Dereeper A."/>
            <person name="Droc G."/>
            <person name="Guyot R."/>
            <person name="Pietrella M."/>
            <person name="Zheng C."/>
            <person name="Alberti A."/>
            <person name="Anthony F."/>
            <person name="Aprea G."/>
            <person name="Aury J.M."/>
            <person name="Bento P."/>
            <person name="Bernard M."/>
            <person name="Bocs S."/>
            <person name="Campa C."/>
            <person name="Cenci A."/>
            <person name="Combes M.C."/>
            <person name="Crouzillat D."/>
            <person name="Da Silva C."/>
            <person name="Daddiego L."/>
            <person name="De Bellis F."/>
            <person name="Dussert S."/>
            <person name="Garsmeur O."/>
            <person name="Gayraud T."/>
            <person name="Guignon V."/>
            <person name="Jahn K."/>
            <person name="Jamilloux V."/>
            <person name="Joet T."/>
            <person name="Labadie K."/>
            <person name="Lan T."/>
            <person name="Leclercq J."/>
            <person name="Lepelley M."/>
            <person name="Leroy T."/>
            <person name="Li L.T."/>
            <person name="Librado P."/>
            <person name="Lopez L."/>
            <person name="Munoz A."/>
            <person name="Noel B."/>
            <person name="Pallavicini A."/>
            <person name="Perrotta G."/>
            <person name="Poncet V."/>
            <person name="Pot D."/>
            <person name="Priyono X."/>
            <person name="Rigoreau M."/>
            <person name="Rouard M."/>
            <person name="Rozas J."/>
            <person name="Tranchant-Dubreuil C."/>
            <person name="VanBuren R."/>
            <person name="Zhang Q."/>
            <person name="Andrade A.C."/>
            <person name="Argout X."/>
            <person name="Bertrand B."/>
            <person name="de Kochko A."/>
            <person name="Graziosi G."/>
            <person name="Henry R.J."/>
            <person name="Jayarama X."/>
            <person name="Ming R."/>
            <person name="Nagai C."/>
            <person name="Rounsley S."/>
            <person name="Sankoff D."/>
            <person name="Giuliano G."/>
            <person name="Albert V.A."/>
            <person name="Wincker P."/>
            <person name="Lashermes P."/>
        </authorList>
    </citation>
    <scope>NUCLEOTIDE SEQUENCE [LARGE SCALE GENOMIC DNA]</scope>
    <source>
        <strain evidence="10">cv. DH200-94</strain>
    </source>
</reference>
<evidence type="ECO:0000256" key="7">
    <source>
        <dbReference type="PIRSR" id="PIRSR602401-1"/>
    </source>
</evidence>
<name>A0A068UW20_COFCA</name>
<dbReference type="Proteomes" id="UP000295252">
    <property type="component" value="Chromosome VI"/>
</dbReference>
<keyword evidence="6 7" id="KW-0408">Iron</keyword>
<dbReference type="Gramene" id="CDP12700">
    <property type="protein sequence ID" value="CDP12700"/>
    <property type="gene ID" value="GSCOC_T00037298001"/>
</dbReference>
<keyword evidence="5 8" id="KW-0560">Oxidoreductase</keyword>
<evidence type="ECO:0000256" key="1">
    <source>
        <dbReference type="ARBA" id="ARBA00001971"/>
    </source>
</evidence>
<gene>
    <name evidence="9" type="ORF">GSCOC_T00037298001</name>
</gene>
<dbReference type="GO" id="GO:0004497">
    <property type="term" value="F:monooxygenase activity"/>
    <property type="evidence" value="ECO:0007669"/>
    <property type="project" value="UniProtKB-KW"/>
</dbReference>
<dbReference type="Pfam" id="PF00067">
    <property type="entry name" value="p450"/>
    <property type="match status" value="1"/>
</dbReference>
<keyword evidence="8" id="KW-0503">Monooxygenase</keyword>
<dbReference type="SUPFAM" id="SSF48264">
    <property type="entry name" value="Cytochrome P450"/>
    <property type="match status" value="1"/>
</dbReference>
<dbReference type="InterPro" id="IPR002401">
    <property type="entry name" value="Cyt_P450_E_grp-I"/>
</dbReference>
<accession>A0A068UW20</accession>
<dbReference type="OrthoDB" id="1055148at2759"/>
<keyword evidence="10" id="KW-1185">Reference proteome</keyword>
<dbReference type="Gene3D" id="1.10.630.10">
    <property type="entry name" value="Cytochrome P450"/>
    <property type="match status" value="1"/>
</dbReference>
<dbReference type="EMBL" id="HG739154">
    <property type="protein sequence ID" value="CDP12700.1"/>
    <property type="molecule type" value="Genomic_DNA"/>
</dbReference>
<dbReference type="InterPro" id="IPR017972">
    <property type="entry name" value="Cyt_P450_CS"/>
</dbReference>
<evidence type="ECO:0000256" key="6">
    <source>
        <dbReference type="ARBA" id="ARBA00023004"/>
    </source>
</evidence>
<evidence type="ECO:0000256" key="3">
    <source>
        <dbReference type="ARBA" id="ARBA00022617"/>
    </source>
</evidence>
<dbReference type="PROSITE" id="PS00086">
    <property type="entry name" value="CYTOCHROME_P450"/>
    <property type="match status" value="1"/>
</dbReference>
<protein>
    <submittedName>
        <fullName evidence="9">Uncharacterized protein</fullName>
    </submittedName>
</protein>
<keyword evidence="3 7" id="KW-0349">Heme</keyword>
<dbReference type="PhylomeDB" id="A0A068UW20"/>
<comment type="cofactor">
    <cofactor evidence="1 7">
        <name>heme</name>
        <dbReference type="ChEBI" id="CHEBI:30413"/>
    </cofactor>
</comment>
<organism evidence="9 10">
    <name type="scientific">Coffea canephora</name>
    <name type="common">Robusta coffee</name>
    <dbReference type="NCBI Taxonomy" id="49390"/>
    <lineage>
        <taxon>Eukaryota</taxon>
        <taxon>Viridiplantae</taxon>
        <taxon>Streptophyta</taxon>
        <taxon>Embryophyta</taxon>
        <taxon>Tracheophyta</taxon>
        <taxon>Spermatophyta</taxon>
        <taxon>Magnoliopsida</taxon>
        <taxon>eudicotyledons</taxon>
        <taxon>Gunneridae</taxon>
        <taxon>Pentapetalae</taxon>
        <taxon>asterids</taxon>
        <taxon>lamiids</taxon>
        <taxon>Gentianales</taxon>
        <taxon>Rubiaceae</taxon>
        <taxon>Ixoroideae</taxon>
        <taxon>Gardenieae complex</taxon>
        <taxon>Bertiereae - Coffeeae clade</taxon>
        <taxon>Coffeeae</taxon>
        <taxon>Coffea</taxon>
    </lineage>
</organism>
<evidence type="ECO:0000256" key="5">
    <source>
        <dbReference type="ARBA" id="ARBA00023002"/>
    </source>
</evidence>